<proteinExistence type="predicted"/>
<protein>
    <submittedName>
        <fullName evidence="1">Uncharacterized protein</fullName>
    </submittedName>
</protein>
<reference evidence="1" key="1">
    <citation type="submission" date="2014-11" db="EMBL/GenBank/DDBJ databases">
        <authorList>
            <person name="Amaro Gonzalez C."/>
        </authorList>
    </citation>
    <scope>NUCLEOTIDE SEQUENCE</scope>
</reference>
<organism evidence="1">
    <name type="scientific">Anguilla anguilla</name>
    <name type="common">European freshwater eel</name>
    <name type="synonym">Muraena anguilla</name>
    <dbReference type="NCBI Taxonomy" id="7936"/>
    <lineage>
        <taxon>Eukaryota</taxon>
        <taxon>Metazoa</taxon>
        <taxon>Chordata</taxon>
        <taxon>Craniata</taxon>
        <taxon>Vertebrata</taxon>
        <taxon>Euteleostomi</taxon>
        <taxon>Actinopterygii</taxon>
        <taxon>Neopterygii</taxon>
        <taxon>Teleostei</taxon>
        <taxon>Anguilliformes</taxon>
        <taxon>Anguillidae</taxon>
        <taxon>Anguilla</taxon>
    </lineage>
</organism>
<reference evidence="1" key="2">
    <citation type="journal article" date="2015" name="Fish Shellfish Immunol.">
        <title>Early steps in the European eel (Anguilla anguilla)-Vibrio vulnificus interaction in the gills: Role of the RtxA13 toxin.</title>
        <authorList>
            <person name="Callol A."/>
            <person name="Pajuelo D."/>
            <person name="Ebbesson L."/>
            <person name="Teles M."/>
            <person name="MacKenzie S."/>
            <person name="Amaro C."/>
        </authorList>
    </citation>
    <scope>NUCLEOTIDE SEQUENCE</scope>
</reference>
<dbReference type="EMBL" id="GBXM01078058">
    <property type="protein sequence ID" value="JAH30519.1"/>
    <property type="molecule type" value="Transcribed_RNA"/>
</dbReference>
<accession>A0A0E9RN44</accession>
<dbReference type="AlphaFoldDB" id="A0A0E9RN44"/>
<name>A0A0E9RN44_ANGAN</name>
<evidence type="ECO:0000313" key="1">
    <source>
        <dbReference type="EMBL" id="JAH30519.1"/>
    </source>
</evidence>
<sequence>MGNYTCGFSCFAFYQVRLEVSYSECLSFSVLVFEMQLLQSRIHKGEKLI</sequence>